<proteinExistence type="predicted"/>
<dbReference type="EMBL" id="MH976515">
    <property type="protein sequence ID" value="AYR03198.1"/>
    <property type="molecule type" value="Genomic_DNA"/>
</dbReference>
<sequence>MPAGSVEDKADWEDRNWNVLVAENAELKAENRRLREQLDDPIYSIFEVAKVLEDGGYHNPHENTWDTIEFWALLHPDWWDSSLMNEEGRRHARLTRNGIMFTELGIEAAKAQYLDE</sequence>
<dbReference type="KEGG" id="vg:70080839"/>
<keyword evidence="2" id="KW-1185">Reference proteome</keyword>
<protein>
    <submittedName>
        <fullName evidence="1">Uncharacterized protein</fullName>
    </submittedName>
</protein>
<reference evidence="1 2" key="1">
    <citation type="submission" date="2018-09" db="EMBL/GenBank/DDBJ databases">
        <authorList>
            <person name="Amanuel B.M."/>
            <person name="Anspach C.J."/>
            <person name="Chiquito R.J."/>
            <person name="Gales J.M."/>
            <person name="Hall T."/>
            <person name="Hotaki K."/>
            <person name="Lozano B."/>
            <person name="Mugisha B."/>
            <person name="Fogarty M.P."/>
            <person name="Leadon S.A."/>
            <person name="Molloy S.D."/>
            <person name="Garlena R.A."/>
            <person name="Russell D.A."/>
            <person name="Pope W.H."/>
            <person name="Jacobs-Sera D."/>
            <person name="Hatfull G.F."/>
        </authorList>
    </citation>
    <scope>NUCLEOTIDE SEQUENCE [LARGE SCALE GENOMIC DNA]</scope>
</reference>
<dbReference type="RefSeq" id="YP_010246297.1">
    <property type="nucleotide sequence ID" value="NC_060134.1"/>
</dbReference>
<evidence type="ECO:0000313" key="2">
    <source>
        <dbReference type="Proteomes" id="UP000280547"/>
    </source>
</evidence>
<dbReference type="GeneID" id="70080839"/>
<organism evidence="1 2">
    <name type="scientific">Gordonia phage Octobien14</name>
    <dbReference type="NCBI Taxonomy" id="2483673"/>
    <lineage>
        <taxon>Viruses</taxon>
        <taxon>Duplodnaviria</taxon>
        <taxon>Heunggongvirae</taxon>
        <taxon>Uroviricota</taxon>
        <taxon>Caudoviricetes</taxon>
        <taxon>Deeyouvirinae</taxon>
        <taxon>Octobienvirus</taxon>
        <taxon>Octobienvirus octobien14</taxon>
    </lineage>
</organism>
<name>A0A3G3MAU8_9CAUD</name>
<evidence type="ECO:0000313" key="1">
    <source>
        <dbReference type="EMBL" id="AYR03198.1"/>
    </source>
</evidence>
<dbReference type="Proteomes" id="UP000280547">
    <property type="component" value="Segment"/>
</dbReference>
<gene>
    <name evidence="1" type="primary">52</name>
    <name evidence="1" type="ORF">SEA_OCTOBIEN14_52</name>
</gene>
<accession>A0A3G3MAU8</accession>